<evidence type="ECO:0000313" key="15">
    <source>
        <dbReference type="RefSeq" id="XP_009784785.1"/>
    </source>
</evidence>
<keyword evidence="12" id="KW-1185">Reference proteome</keyword>
<keyword evidence="7" id="KW-0411">Iron-sulfur</keyword>
<keyword evidence="9" id="KW-0539">Nucleus</keyword>
<dbReference type="GO" id="GO:0051539">
    <property type="term" value="F:4 iron, 4 sulfur cluster binding"/>
    <property type="evidence" value="ECO:0007669"/>
    <property type="project" value="UniProtKB-KW"/>
</dbReference>
<name>A0A1U7XE87_NICSY</name>
<sequence length="1940" mass="216650">MNLGRFSTPQGNRVIQNGDPWVPATPQKQVLQSPDLIPGEMQGNQMERSDWQDLLGIYGNFLQRPAHGTGAVQNPINPVNLNKDYIGQWNNAAVDYRSSDIDINHCENIPGHGRPACTRVNSLAELLGMKNQSYMPSTSGRSSNSIHLNDLPTFQNSYSQVESRYEQLQAGPDFLNESQVFIPNQTFDCYGNRRLPLDGILGPYQVNKAMYSSLTTPDAGTGSSRSSFFPIAPVTPEQKQFNDDQHFERQNFSIEESSSLEKDKQENVLRSMQSKDNHSDKQLQRVADSLVATTSLSEKIDDENKGNGDIDLNKTPQLKPPKRRKHRPKVVIEGKTKRTPKPAAPRNSTPNENPSGKRKYVRRKGLEDSTTEQTEVVEPAAPRNSLPNENTSGKRKYVRKKGLKASTTQQTEVGDKDRAPDAGDTAKSCRRMLNFEDRTKDESLASTNISQAEKHQQRKETFDLNLSSQDMESSLAIMEASAIPPGQNQRNGEIAEKRLTETAPYVISSSVEKPKDLALPLPSANQVTTKNQALNAIARSLSMRNVNQHQNSIQLGCDQVPVHEAGTGHFVFEAKDTRPKRDEARQLALERTPLLLGDTASAHVKRGSKRDQCHISEFQPKTFSQMGSVCSDMLGIDNIRRNCSTFGLGGSEIHKKAKLDSEIYGTVSGIPSSTTASMHGSVKFQSTSLNINRYVGFPGSGANGEGSRRCASPMTVKHNFQKQPTPSQSHSYTQSISQKISQQLTERHGPQAQASSNWNLQSQPQALSMFVQEIRRRISHNNMLARMQNMGQTSSNELFNNGEMLTRDNKKLRGDEHLSTKARGLQGTRRYAAAVDMITRRLERLAISNSKKYTAQEQKALVPYKGDGTIIPYEGFDPIKRRKPRPKVDLDPETNRLWNLLMGKEGGAETTDKDNEKWWEEERKVVRGRVDSFVARMRLVQGDRRFSPWKGSVVDSVIGVFLTQNVSDHLSSSAFMCLAAKFPLQPTSTKNTLSQNGCNTLVEEPEVEIIDPDGTITYHQARLQVPTRHQGSITCSQLSEHRMEDRIQTTGAYLVSEHEKRTDEEVILSQNSPDSLILQANEELRSSSGSNSECEDQPSWPNLNKNSTRANRSPPAKWPAAFQEYQSHFMRNTQSENMSIFRNHKSEAVAGIRHNQTLDAETYLHGYPINPHVQGQEKSARTSSSFWLTMTPEFGKHETACREKEIASSLTSITPEPNAAKGVDFLSRSMKQITGSSSTLTAQQTTVPIVHAPRMEEYAFASKHREEEGNLQMQPHNGNYQHSVSCHPKEMSMASQLESTCIRQSVNRAEAIAKGQEEVQAYISSEQPSVTGTSISNTRKRKTEEGDKKAFDWDSLRKQVQPKSGKKERSKNAMDSLNYEAVRCAPVKEISDAIKERGMNNMLAERIKDFLNRLVTDHGSIDLEWLRDVAPEKAKEYLLSIRGLGLKSVECVRLLTLHNLAFPVDTNVGRIAVRLGWVPLQPLPESLQLHLLELYPVLESIQKYLWPRLCKLDQRTLYELHYHMITFGKVFCTKSKPNCNACPLRAECRHFASAFASARLALPGPQEKSIVSSTVPISGGGIAAAPLKPMLLPPAGEGRMISPCAPVEAGNIPDFLNKPMPIPQEITNLDRETTLITSNCEPIIEEPKSPEPLPELLESDIEDGFIEDPDEIPMIELNMKEFTSNLETILQGHNKEGELSKALVALNPVAASIPTPKLKNVSRLRTEHQVYELPDSHQLLEKLDKREPDDPSPYLLAIWTPGETVNSIQPPETKCDPNGSGSLCNEKDCYSCNGIREANSQTVRGTLLIPCRTAMRGSFPLNGTYFQVNEVFADHESSLNPINVPRKLLWSLPRRTVYFGTSVSTIFKGLSTEQIQHCFWRGFVCVRGFDHKTRAPRPLIARLHFPASKLVKNRSDDRKKEGAAAEKAAGYNSPKSAHMK</sequence>
<reference evidence="13 14" key="2">
    <citation type="submission" date="2025-04" db="UniProtKB">
        <authorList>
            <consortium name="RefSeq"/>
        </authorList>
    </citation>
    <scope>IDENTIFICATION</scope>
    <source>
        <tissue evidence="13 14">Leaf</tissue>
    </source>
</reference>
<evidence type="ECO:0000256" key="7">
    <source>
        <dbReference type="ARBA" id="ARBA00023014"/>
    </source>
</evidence>
<feature type="region of interest" description="Disordered" evidence="10">
    <location>
        <begin position="1083"/>
        <end position="1115"/>
    </location>
</feature>
<dbReference type="RefSeq" id="XP_009784785.1">
    <property type="nucleotide sequence ID" value="XM_009786483.1"/>
</dbReference>
<dbReference type="Pfam" id="PF15629">
    <property type="entry name" value="Perm-CXXC"/>
    <property type="match status" value="1"/>
</dbReference>
<dbReference type="FunFam" id="1.10.1670.10:FF:000004">
    <property type="entry name" value="DNA glycosylase/AP lyase ROS1"/>
    <property type="match status" value="1"/>
</dbReference>
<evidence type="ECO:0000256" key="9">
    <source>
        <dbReference type="ARBA" id="ARBA00023242"/>
    </source>
</evidence>
<keyword evidence="4" id="KW-0004">4Fe-4S</keyword>
<feature type="compositionally biased region" description="Basic residues" evidence="10">
    <location>
        <begin position="320"/>
        <end position="329"/>
    </location>
</feature>
<evidence type="ECO:0000256" key="1">
    <source>
        <dbReference type="ARBA" id="ARBA00001966"/>
    </source>
</evidence>
<feature type="region of interest" description="Disordered" evidence="10">
    <location>
        <begin position="297"/>
        <end position="425"/>
    </location>
</feature>
<dbReference type="Proteomes" id="UP000189701">
    <property type="component" value="Unplaced"/>
</dbReference>
<dbReference type="GO" id="GO:0003677">
    <property type="term" value="F:DNA binding"/>
    <property type="evidence" value="ECO:0007669"/>
    <property type="project" value="UniProtKB-KW"/>
</dbReference>
<evidence type="ECO:0000256" key="5">
    <source>
        <dbReference type="ARBA" id="ARBA00022723"/>
    </source>
</evidence>
<evidence type="ECO:0000313" key="13">
    <source>
        <dbReference type="RefSeq" id="XP_009784770.1"/>
    </source>
</evidence>
<dbReference type="InterPro" id="IPR028924">
    <property type="entry name" value="Perm-CXXC"/>
</dbReference>
<feature type="compositionally biased region" description="Polar residues" evidence="10">
    <location>
        <begin position="1323"/>
        <end position="1337"/>
    </location>
</feature>
<dbReference type="InterPro" id="IPR003651">
    <property type="entry name" value="Endonuclease3_FeS-loop_motif"/>
</dbReference>
<organism evidence="12 13">
    <name type="scientific">Nicotiana sylvestris</name>
    <name type="common">Wood tobacco</name>
    <name type="synonym">South American tobacco</name>
    <dbReference type="NCBI Taxonomy" id="4096"/>
    <lineage>
        <taxon>Eukaryota</taxon>
        <taxon>Viridiplantae</taxon>
        <taxon>Streptophyta</taxon>
        <taxon>Embryophyta</taxon>
        <taxon>Tracheophyta</taxon>
        <taxon>Spermatophyta</taxon>
        <taxon>Magnoliopsida</taxon>
        <taxon>eudicotyledons</taxon>
        <taxon>Gunneridae</taxon>
        <taxon>Pentapetalae</taxon>
        <taxon>asterids</taxon>
        <taxon>lamiids</taxon>
        <taxon>Solanales</taxon>
        <taxon>Solanaceae</taxon>
        <taxon>Nicotianoideae</taxon>
        <taxon>Nicotianeae</taxon>
        <taxon>Nicotiana</taxon>
    </lineage>
</organism>
<proteinExistence type="inferred from homology"/>
<evidence type="ECO:0000256" key="10">
    <source>
        <dbReference type="SAM" id="MobiDB-lite"/>
    </source>
</evidence>
<comment type="subcellular location">
    <subcellularLocation>
        <location evidence="2">Nucleus</location>
    </subcellularLocation>
</comment>
<dbReference type="GO" id="GO:0141166">
    <property type="term" value="P:chromosomal 5-methylcytosine DNA demethylation pathway"/>
    <property type="evidence" value="ECO:0007669"/>
    <property type="project" value="InterPro"/>
</dbReference>
<dbReference type="InterPro" id="IPR023170">
    <property type="entry name" value="HhH_base_excis_C"/>
</dbReference>
<evidence type="ECO:0000256" key="4">
    <source>
        <dbReference type="ARBA" id="ARBA00022485"/>
    </source>
</evidence>
<feature type="region of interest" description="Disordered" evidence="10">
    <location>
        <begin position="1912"/>
        <end position="1940"/>
    </location>
</feature>
<evidence type="ECO:0000256" key="8">
    <source>
        <dbReference type="ARBA" id="ARBA00023125"/>
    </source>
</evidence>
<dbReference type="SMART" id="SM00525">
    <property type="entry name" value="FES"/>
    <property type="match status" value="1"/>
</dbReference>
<evidence type="ECO:0000313" key="14">
    <source>
        <dbReference type="RefSeq" id="XP_009784777.1"/>
    </source>
</evidence>
<dbReference type="GO" id="GO:0046872">
    <property type="term" value="F:metal ion binding"/>
    <property type="evidence" value="ECO:0007669"/>
    <property type="project" value="UniProtKB-KW"/>
</dbReference>
<dbReference type="PANTHER" id="PTHR46213:SF6">
    <property type="entry name" value="TRANSCRIPTIONAL ACTIVATOR DEMETER-LIKE"/>
    <property type="match status" value="1"/>
</dbReference>
<keyword evidence="8" id="KW-0238">DNA-binding</keyword>
<feature type="compositionally biased region" description="Basic and acidic residues" evidence="10">
    <location>
        <begin position="259"/>
        <end position="283"/>
    </location>
</feature>
<dbReference type="InterPro" id="IPR028925">
    <property type="entry name" value="RRM_DME"/>
</dbReference>
<dbReference type="GO" id="GO:0005634">
    <property type="term" value="C:nucleus"/>
    <property type="evidence" value="ECO:0007669"/>
    <property type="project" value="UniProtKB-SubCell"/>
</dbReference>
<accession>A0A1U7XE87</accession>
<protein>
    <submittedName>
        <fullName evidence="13 14">Transcriptional activator DEMETER-like</fullName>
    </submittedName>
</protein>
<dbReference type="GeneID" id="104233142"/>
<gene>
    <name evidence="13 14 15" type="primary">LOC104233142</name>
</gene>
<dbReference type="KEGG" id="nsy:104233142"/>
<feature type="compositionally biased region" description="Basic residues" evidence="10">
    <location>
        <begin position="393"/>
        <end position="403"/>
    </location>
</feature>
<dbReference type="InterPro" id="IPR003265">
    <property type="entry name" value="HhH-GPD_domain"/>
</dbReference>
<evidence type="ECO:0000259" key="11">
    <source>
        <dbReference type="SMART" id="SM00478"/>
    </source>
</evidence>
<evidence type="ECO:0000256" key="2">
    <source>
        <dbReference type="ARBA" id="ARBA00004123"/>
    </source>
</evidence>
<feature type="domain" description="HhH-GPD" evidence="11">
    <location>
        <begin position="1368"/>
        <end position="1530"/>
    </location>
</feature>
<feature type="compositionally biased region" description="Polar residues" evidence="10">
    <location>
        <begin position="721"/>
        <end position="744"/>
    </location>
</feature>
<evidence type="ECO:0000256" key="6">
    <source>
        <dbReference type="ARBA" id="ARBA00023004"/>
    </source>
</evidence>
<keyword evidence="5" id="KW-0479">Metal-binding</keyword>
<evidence type="ECO:0000256" key="3">
    <source>
        <dbReference type="ARBA" id="ARBA00005646"/>
    </source>
</evidence>
<dbReference type="PANTHER" id="PTHR46213">
    <property type="entry name" value="TRANSCRIPTIONAL ACTIVATOR DEMETER"/>
    <property type="match status" value="1"/>
</dbReference>
<dbReference type="Gene3D" id="1.10.1670.10">
    <property type="entry name" value="Helix-hairpin-Helix base-excision DNA repair enzymes (C-terminal)"/>
    <property type="match status" value="1"/>
</dbReference>
<feature type="compositionally biased region" description="Polar residues" evidence="10">
    <location>
        <begin position="1099"/>
        <end position="1111"/>
    </location>
</feature>
<feature type="region of interest" description="Disordered" evidence="10">
    <location>
        <begin position="719"/>
        <end position="757"/>
    </location>
</feature>
<comment type="cofactor">
    <cofactor evidence="1">
        <name>[4Fe-4S] cluster</name>
        <dbReference type="ChEBI" id="CHEBI:49883"/>
    </cofactor>
</comment>
<dbReference type="InterPro" id="IPR044811">
    <property type="entry name" value="DME/ROS1"/>
</dbReference>
<dbReference type="SUPFAM" id="SSF48150">
    <property type="entry name" value="DNA-glycosylase"/>
    <property type="match status" value="1"/>
</dbReference>
<dbReference type="SMART" id="SM00478">
    <property type="entry name" value="ENDO3c"/>
    <property type="match status" value="1"/>
</dbReference>
<dbReference type="GO" id="GO:0003906">
    <property type="term" value="F:DNA-(apurinic or apyrimidinic site) endonuclease activity"/>
    <property type="evidence" value="ECO:0007669"/>
    <property type="project" value="UniProtKB-ARBA"/>
</dbReference>
<dbReference type="GO" id="GO:0019104">
    <property type="term" value="F:DNA N-glycosylase activity"/>
    <property type="evidence" value="ECO:0007669"/>
    <property type="project" value="InterPro"/>
</dbReference>
<dbReference type="eggNOG" id="ENOG502QQKH">
    <property type="taxonomic scope" value="Eukaryota"/>
</dbReference>
<feature type="compositionally biased region" description="Basic and acidic residues" evidence="10">
    <location>
        <begin position="298"/>
        <end position="312"/>
    </location>
</feature>
<dbReference type="CDD" id="cd00056">
    <property type="entry name" value="ENDO3c"/>
    <property type="match status" value="1"/>
</dbReference>
<dbReference type="RefSeq" id="XP_009784770.1">
    <property type="nucleotide sequence ID" value="XM_009786468.1"/>
</dbReference>
<dbReference type="Pfam" id="PF15628">
    <property type="entry name" value="RRM_DME"/>
    <property type="match status" value="1"/>
</dbReference>
<dbReference type="GO" id="GO:0035514">
    <property type="term" value="F:DNA demethylase activity"/>
    <property type="evidence" value="ECO:0007669"/>
    <property type="project" value="InterPro"/>
</dbReference>
<dbReference type="OrthoDB" id="5607at2759"/>
<dbReference type="InterPro" id="IPR011257">
    <property type="entry name" value="DNA_glycosylase"/>
</dbReference>
<dbReference type="GO" id="GO:0006284">
    <property type="term" value="P:base-excision repair"/>
    <property type="evidence" value="ECO:0007669"/>
    <property type="project" value="InterPro"/>
</dbReference>
<dbReference type="RefSeq" id="XP_009784777.1">
    <property type="nucleotide sequence ID" value="XM_009786475.1"/>
</dbReference>
<keyword evidence="6" id="KW-0408">Iron</keyword>
<evidence type="ECO:0000313" key="12">
    <source>
        <dbReference type="Proteomes" id="UP000189701"/>
    </source>
</evidence>
<feature type="compositionally biased region" description="Basic and acidic residues" evidence="10">
    <location>
        <begin position="1913"/>
        <end position="1924"/>
    </location>
</feature>
<feature type="region of interest" description="Disordered" evidence="10">
    <location>
        <begin position="251"/>
        <end position="284"/>
    </location>
</feature>
<feature type="region of interest" description="Disordered" evidence="10">
    <location>
        <begin position="1323"/>
        <end position="1350"/>
    </location>
</feature>
<reference evidence="12" key="1">
    <citation type="journal article" date="2013" name="Genome Biol.">
        <title>Reference genomes and transcriptomes of Nicotiana sylvestris and Nicotiana tomentosiformis.</title>
        <authorList>
            <person name="Sierro N."/>
            <person name="Battey J.N."/>
            <person name="Ouadi S."/>
            <person name="Bovet L."/>
            <person name="Goepfert S."/>
            <person name="Bakaher N."/>
            <person name="Peitsch M.C."/>
            <person name="Ivanov N.V."/>
        </authorList>
    </citation>
    <scope>NUCLEOTIDE SEQUENCE [LARGE SCALE GENOMIC DNA]</scope>
</reference>
<comment type="similarity">
    <text evidence="3">Belongs to the DNA glycosylase family. DEMETER subfamily.</text>
</comment>